<dbReference type="AlphaFoldDB" id="A0A5P1ELH0"/>
<reference evidence="3" key="1">
    <citation type="journal article" date="2017" name="Nat. Commun.">
        <title>The asparagus genome sheds light on the origin and evolution of a young Y chromosome.</title>
        <authorList>
            <person name="Harkess A."/>
            <person name="Zhou J."/>
            <person name="Xu C."/>
            <person name="Bowers J.E."/>
            <person name="Van der Hulst R."/>
            <person name="Ayyampalayam S."/>
            <person name="Mercati F."/>
            <person name="Riccardi P."/>
            <person name="McKain M.R."/>
            <person name="Kakrana A."/>
            <person name="Tang H."/>
            <person name="Ray J."/>
            <person name="Groenendijk J."/>
            <person name="Arikit S."/>
            <person name="Mathioni S.M."/>
            <person name="Nakano M."/>
            <person name="Shan H."/>
            <person name="Telgmann-Rauber A."/>
            <person name="Kanno A."/>
            <person name="Yue Z."/>
            <person name="Chen H."/>
            <person name="Li W."/>
            <person name="Chen Y."/>
            <person name="Xu X."/>
            <person name="Zhang Y."/>
            <person name="Luo S."/>
            <person name="Chen H."/>
            <person name="Gao J."/>
            <person name="Mao Z."/>
            <person name="Pires J.C."/>
            <person name="Luo M."/>
            <person name="Kudrna D."/>
            <person name="Wing R.A."/>
            <person name="Meyers B.C."/>
            <person name="Yi K."/>
            <person name="Kong H."/>
            <person name="Lavrijsen P."/>
            <person name="Sunseri F."/>
            <person name="Falavigna A."/>
            <person name="Ye Y."/>
            <person name="Leebens-Mack J.H."/>
            <person name="Chen G."/>
        </authorList>
    </citation>
    <scope>NUCLEOTIDE SEQUENCE [LARGE SCALE GENOMIC DNA]</scope>
    <source>
        <strain evidence="3">cv. DH0086</strain>
    </source>
</reference>
<protein>
    <submittedName>
        <fullName evidence="2">Uncharacterized protein</fullName>
    </submittedName>
</protein>
<dbReference type="Proteomes" id="UP000243459">
    <property type="component" value="Chromosome 6"/>
</dbReference>
<organism evidence="2 3">
    <name type="scientific">Asparagus officinalis</name>
    <name type="common">Garden asparagus</name>
    <dbReference type="NCBI Taxonomy" id="4686"/>
    <lineage>
        <taxon>Eukaryota</taxon>
        <taxon>Viridiplantae</taxon>
        <taxon>Streptophyta</taxon>
        <taxon>Embryophyta</taxon>
        <taxon>Tracheophyta</taxon>
        <taxon>Spermatophyta</taxon>
        <taxon>Magnoliopsida</taxon>
        <taxon>Liliopsida</taxon>
        <taxon>Asparagales</taxon>
        <taxon>Asparagaceae</taxon>
        <taxon>Asparagoideae</taxon>
        <taxon>Asparagus</taxon>
    </lineage>
</organism>
<dbReference type="EMBL" id="CM007386">
    <property type="protein sequence ID" value="ONK66756.1"/>
    <property type="molecule type" value="Genomic_DNA"/>
</dbReference>
<evidence type="ECO:0000256" key="1">
    <source>
        <dbReference type="SAM" id="MobiDB-lite"/>
    </source>
</evidence>
<name>A0A5P1ELH0_ASPOF</name>
<evidence type="ECO:0000313" key="3">
    <source>
        <dbReference type="Proteomes" id="UP000243459"/>
    </source>
</evidence>
<keyword evidence="3" id="KW-1185">Reference proteome</keyword>
<proteinExistence type="predicted"/>
<gene>
    <name evidence="2" type="ORF">A4U43_C06F11620</name>
</gene>
<sequence>MTDPSPFQSSVPHLERTQALFNRLQPRPQFSPPPSASLRLQPPTEGCSSAFNLLHPPEDKDPSSFNLLSRRPTTDPPPSTSFSRRPKGPPPPPSTCISRRPTTAPPPPSVMAIPLNSVLSDFSLRI</sequence>
<dbReference type="Gramene" id="ONK66756">
    <property type="protein sequence ID" value="ONK66756"/>
    <property type="gene ID" value="A4U43_C06F11620"/>
</dbReference>
<accession>A0A5P1ELH0</accession>
<feature type="region of interest" description="Disordered" evidence="1">
    <location>
        <begin position="1"/>
        <end position="113"/>
    </location>
</feature>
<feature type="compositionally biased region" description="Polar residues" evidence="1">
    <location>
        <begin position="1"/>
        <end position="11"/>
    </location>
</feature>
<evidence type="ECO:0000313" key="2">
    <source>
        <dbReference type="EMBL" id="ONK66756.1"/>
    </source>
</evidence>